<gene>
    <name evidence="4" type="ORF">HNQ01_002017</name>
</gene>
<proteinExistence type="predicted"/>
<dbReference type="SUPFAM" id="SSF53756">
    <property type="entry name" value="UDP-Glycosyltransferase/glycogen phosphorylase"/>
    <property type="match status" value="1"/>
</dbReference>
<dbReference type="EMBL" id="JABSNM010000007">
    <property type="protein sequence ID" value="NRT56281.1"/>
    <property type="molecule type" value="Genomic_DNA"/>
</dbReference>
<evidence type="ECO:0000313" key="5">
    <source>
        <dbReference type="Proteomes" id="UP001516061"/>
    </source>
</evidence>
<comment type="caution">
    <text evidence="4">The sequence shown here is derived from an EMBL/GenBank/DDBJ whole genome shotgun (WGS) entry which is preliminary data.</text>
</comment>
<dbReference type="PANTHER" id="PTHR46401:SF2">
    <property type="entry name" value="GLYCOSYLTRANSFERASE WBBK-RELATED"/>
    <property type="match status" value="1"/>
</dbReference>
<dbReference type="Gene3D" id="3.40.50.2000">
    <property type="entry name" value="Glycogen Phosphorylase B"/>
    <property type="match status" value="1"/>
</dbReference>
<protein>
    <submittedName>
        <fullName evidence="4">Glycosyltransferase involved in cell wall biosynthesis</fullName>
    </submittedName>
</protein>
<organism evidence="4 5">
    <name type="scientific">Sphaerotilus uruguayifluvii</name>
    <dbReference type="NCBI Taxonomy" id="2735897"/>
    <lineage>
        <taxon>Bacteria</taxon>
        <taxon>Pseudomonadati</taxon>
        <taxon>Pseudomonadota</taxon>
        <taxon>Betaproteobacteria</taxon>
        <taxon>Burkholderiales</taxon>
        <taxon>Sphaerotilaceae</taxon>
        <taxon>Sphaerotilus</taxon>
    </lineage>
</organism>
<keyword evidence="5" id="KW-1185">Reference proteome</keyword>
<dbReference type="RefSeq" id="WP_173805246.1">
    <property type="nucleotide sequence ID" value="NZ_JABSNM010000007.1"/>
</dbReference>
<sequence>MRDVTLSLGRIGSLIDGLGEYSTQLGHHVAAAAPLWRERWGVRFHFHLPARWIGLFGDEVGYLPVRPWQSRLNLQPRRHAIWHALNQLGRIPPPPGTRHAVMTVHDLNPIYHDAPDAAARAIDQLRRRLSRFDEVITLTRHVESDIRRHLGWQGPVQVIANGVRDLSQAPRSPVAALQGRPYFLHLSRMARSKNPHLLLDLAALWPDHALVMAGPDGSDSRALEARARERGLDNVIFLRDIDDATKAWLYAGCEAFLFPSQTEGFGLPPLEAMCFGRPVFLSTLTSLPEIGGTAAAYWPELNAAAMDATLRAELPRLRTRAAEIRAHALAYRWVDCAQACLALYARRLGIEAGAPP</sequence>
<dbReference type="InterPro" id="IPR001296">
    <property type="entry name" value="Glyco_trans_1"/>
</dbReference>
<dbReference type="Pfam" id="PF00534">
    <property type="entry name" value="Glycos_transf_1"/>
    <property type="match status" value="1"/>
</dbReference>
<feature type="domain" description="Glycosyl transferase family 1" evidence="2">
    <location>
        <begin position="178"/>
        <end position="290"/>
    </location>
</feature>
<dbReference type="InterPro" id="IPR028098">
    <property type="entry name" value="Glyco_trans_4-like_N"/>
</dbReference>
<evidence type="ECO:0000259" key="3">
    <source>
        <dbReference type="Pfam" id="PF13439"/>
    </source>
</evidence>
<dbReference type="Proteomes" id="UP001516061">
    <property type="component" value="Unassembled WGS sequence"/>
</dbReference>
<dbReference type="Pfam" id="PF13439">
    <property type="entry name" value="Glyco_transf_4"/>
    <property type="match status" value="1"/>
</dbReference>
<reference evidence="4 5" key="1">
    <citation type="submission" date="2020-05" db="EMBL/GenBank/DDBJ databases">
        <title>Genomic Encyclopedia of Type Strains, Phase IV (KMG-V): Genome sequencing to study the core and pangenomes of soil and plant-associated prokaryotes.</title>
        <authorList>
            <person name="Whitman W."/>
        </authorList>
    </citation>
    <scope>NUCLEOTIDE SEQUENCE [LARGE SCALE GENOMIC DNA]</scope>
    <source>
        <strain evidence="4 5">C29</strain>
    </source>
</reference>
<evidence type="ECO:0000259" key="2">
    <source>
        <dbReference type="Pfam" id="PF00534"/>
    </source>
</evidence>
<evidence type="ECO:0000256" key="1">
    <source>
        <dbReference type="ARBA" id="ARBA00022679"/>
    </source>
</evidence>
<dbReference type="PANTHER" id="PTHR46401">
    <property type="entry name" value="GLYCOSYLTRANSFERASE WBBK-RELATED"/>
    <property type="match status" value="1"/>
</dbReference>
<name>A0ABX2G1W4_9BURK</name>
<accession>A0ABX2G1W4</accession>
<keyword evidence="1" id="KW-0808">Transferase</keyword>
<evidence type="ECO:0000313" key="4">
    <source>
        <dbReference type="EMBL" id="NRT56281.1"/>
    </source>
</evidence>
<feature type="domain" description="Glycosyltransferase subfamily 4-like N-terminal" evidence="3">
    <location>
        <begin position="17"/>
        <end position="163"/>
    </location>
</feature>